<reference evidence="1" key="2">
    <citation type="submission" date="2020-07" db="EMBL/GenBank/DDBJ databases">
        <authorList>
            <person name="Vera ALvarez R."/>
            <person name="Arias-Moreno D.M."/>
            <person name="Jimenez-Jacinto V."/>
            <person name="Jimenez-Bremont J.F."/>
            <person name="Swaminathan K."/>
            <person name="Moose S.P."/>
            <person name="Guerrero-Gonzalez M.L."/>
            <person name="Marino-Ramirez L."/>
            <person name="Landsman D."/>
            <person name="Rodriguez-Kessler M."/>
            <person name="Delgado-Sanchez P."/>
        </authorList>
    </citation>
    <scope>NUCLEOTIDE SEQUENCE</scope>
    <source>
        <tissue evidence="1">Cladode</tissue>
    </source>
</reference>
<reference evidence="1" key="1">
    <citation type="journal article" date="2013" name="J. Plant Res.">
        <title>Effect of fungi and light on seed germination of three Opuntia species from semiarid lands of central Mexico.</title>
        <authorList>
            <person name="Delgado-Sanchez P."/>
            <person name="Jimenez-Bremont J.F."/>
            <person name="Guerrero-Gonzalez Mde L."/>
            <person name="Flores J."/>
        </authorList>
    </citation>
    <scope>NUCLEOTIDE SEQUENCE</scope>
    <source>
        <tissue evidence="1">Cladode</tissue>
    </source>
</reference>
<proteinExistence type="predicted"/>
<dbReference type="AlphaFoldDB" id="A0A7C8ZLZ4"/>
<name>A0A7C8ZLZ4_OPUST</name>
<organism evidence="1">
    <name type="scientific">Opuntia streptacantha</name>
    <name type="common">Prickly pear cactus</name>
    <name type="synonym">Opuntia cardona</name>
    <dbReference type="NCBI Taxonomy" id="393608"/>
    <lineage>
        <taxon>Eukaryota</taxon>
        <taxon>Viridiplantae</taxon>
        <taxon>Streptophyta</taxon>
        <taxon>Embryophyta</taxon>
        <taxon>Tracheophyta</taxon>
        <taxon>Spermatophyta</taxon>
        <taxon>Magnoliopsida</taxon>
        <taxon>eudicotyledons</taxon>
        <taxon>Gunneridae</taxon>
        <taxon>Pentapetalae</taxon>
        <taxon>Caryophyllales</taxon>
        <taxon>Cactineae</taxon>
        <taxon>Cactaceae</taxon>
        <taxon>Opuntioideae</taxon>
        <taxon>Opuntia</taxon>
    </lineage>
</organism>
<evidence type="ECO:0000313" key="1">
    <source>
        <dbReference type="EMBL" id="MBA4645530.1"/>
    </source>
</evidence>
<dbReference type="EMBL" id="GISG01142664">
    <property type="protein sequence ID" value="MBA4645530.1"/>
    <property type="molecule type" value="Transcribed_RNA"/>
</dbReference>
<accession>A0A7C8ZLZ4</accession>
<sequence>MVSQPPIEGSFINLLFLNLSSTLGNPLSTFFTKKSQPLQFLKKPCLSNFSAVGLLDGSWWRHRPTKSLNPFENLFRPPFWALASQSAKRNLLVILNKSDLEGGK</sequence>
<protein>
    <submittedName>
        <fullName evidence="1">Uncharacterized protein</fullName>
    </submittedName>
</protein>